<keyword evidence="3" id="KW-0488">Methylation</keyword>
<accession>A0A1T4P4Q3</accession>
<feature type="domain" description="General secretion pathway GspH" evidence="9">
    <location>
        <begin position="48"/>
        <end position="141"/>
    </location>
</feature>
<dbReference type="SUPFAM" id="SSF54523">
    <property type="entry name" value="Pili subunits"/>
    <property type="match status" value="1"/>
</dbReference>
<dbReference type="Gene3D" id="3.30.700.10">
    <property type="entry name" value="Glycoprotein, Type 4 Pilin"/>
    <property type="match status" value="1"/>
</dbReference>
<dbReference type="GO" id="GO:0015627">
    <property type="term" value="C:type II protein secretion system complex"/>
    <property type="evidence" value="ECO:0007669"/>
    <property type="project" value="InterPro"/>
</dbReference>
<keyword evidence="2" id="KW-1003">Cell membrane</keyword>
<dbReference type="PIRSF" id="PIRSF021292">
    <property type="entry name" value="Competence_ComGD"/>
    <property type="match status" value="1"/>
</dbReference>
<evidence type="ECO:0000313" key="11">
    <source>
        <dbReference type="Proteomes" id="UP000190625"/>
    </source>
</evidence>
<protein>
    <submittedName>
        <fullName evidence="10">Prepilin-type N-terminal cleavage/methylation domain-containing protein</fullName>
    </submittedName>
</protein>
<dbReference type="Pfam" id="PF12019">
    <property type="entry name" value="GspH"/>
    <property type="match status" value="1"/>
</dbReference>
<dbReference type="EMBL" id="FUWM01000017">
    <property type="protein sequence ID" value="SJZ86236.1"/>
    <property type="molecule type" value="Genomic_DNA"/>
</dbReference>
<dbReference type="InterPro" id="IPR012902">
    <property type="entry name" value="N_methyl_site"/>
</dbReference>
<dbReference type="InterPro" id="IPR016785">
    <property type="entry name" value="ComGD"/>
</dbReference>
<evidence type="ECO:0000256" key="1">
    <source>
        <dbReference type="ARBA" id="ARBA00004377"/>
    </source>
</evidence>
<name>A0A1T4P4Q3_9FIRM</name>
<evidence type="ECO:0000256" key="8">
    <source>
        <dbReference type="SAM" id="Phobius"/>
    </source>
</evidence>
<dbReference type="RefSeq" id="WP_078810478.1">
    <property type="nucleotide sequence ID" value="NZ_FUWM01000017.1"/>
</dbReference>
<comment type="subcellular location">
    <subcellularLocation>
        <location evidence="1">Cell inner membrane</location>
        <topology evidence="1">Single-pass membrane protein</topology>
    </subcellularLocation>
</comment>
<dbReference type="Pfam" id="PF07963">
    <property type="entry name" value="N_methyl"/>
    <property type="match status" value="1"/>
</dbReference>
<dbReference type="NCBIfam" id="TIGR02532">
    <property type="entry name" value="IV_pilin_GFxxxE"/>
    <property type="match status" value="1"/>
</dbReference>
<evidence type="ECO:0000256" key="6">
    <source>
        <dbReference type="ARBA" id="ARBA00022989"/>
    </source>
</evidence>
<feature type="transmembrane region" description="Helical" evidence="8">
    <location>
        <begin position="12"/>
        <end position="33"/>
    </location>
</feature>
<dbReference type="GO" id="GO:0030420">
    <property type="term" value="P:establishment of competence for transformation"/>
    <property type="evidence" value="ECO:0007669"/>
    <property type="project" value="InterPro"/>
</dbReference>
<dbReference type="GO" id="GO:0005886">
    <property type="term" value="C:plasma membrane"/>
    <property type="evidence" value="ECO:0007669"/>
    <property type="project" value="UniProtKB-SubCell"/>
</dbReference>
<evidence type="ECO:0000256" key="3">
    <source>
        <dbReference type="ARBA" id="ARBA00022481"/>
    </source>
</evidence>
<dbReference type="Proteomes" id="UP000190625">
    <property type="component" value="Unassembled WGS sequence"/>
</dbReference>
<dbReference type="AlphaFoldDB" id="A0A1T4P4Q3"/>
<evidence type="ECO:0000256" key="7">
    <source>
        <dbReference type="ARBA" id="ARBA00023136"/>
    </source>
</evidence>
<reference evidence="11" key="1">
    <citation type="submission" date="2017-02" db="EMBL/GenBank/DDBJ databases">
        <authorList>
            <person name="Varghese N."/>
            <person name="Submissions S."/>
        </authorList>
    </citation>
    <scope>NUCLEOTIDE SEQUENCE [LARGE SCALE GENOMIC DNA]</scope>
    <source>
        <strain evidence="11">ATCC BAA-73</strain>
    </source>
</reference>
<evidence type="ECO:0000256" key="2">
    <source>
        <dbReference type="ARBA" id="ARBA00022475"/>
    </source>
</evidence>
<keyword evidence="7 8" id="KW-0472">Membrane</keyword>
<dbReference type="InterPro" id="IPR045584">
    <property type="entry name" value="Pilin-like"/>
</dbReference>
<keyword evidence="5 8" id="KW-0812">Transmembrane</keyword>
<evidence type="ECO:0000256" key="5">
    <source>
        <dbReference type="ARBA" id="ARBA00022692"/>
    </source>
</evidence>
<dbReference type="InterPro" id="IPR022346">
    <property type="entry name" value="T2SS_GspH"/>
</dbReference>
<evidence type="ECO:0000256" key="4">
    <source>
        <dbReference type="ARBA" id="ARBA00022519"/>
    </source>
</evidence>
<gene>
    <name evidence="10" type="ORF">SAMN02745118_02043</name>
</gene>
<evidence type="ECO:0000313" key="10">
    <source>
        <dbReference type="EMBL" id="SJZ86236.1"/>
    </source>
</evidence>
<keyword evidence="11" id="KW-1185">Reference proteome</keyword>
<dbReference type="STRING" id="142842.SAMN02745118_02043"/>
<dbReference type="PROSITE" id="PS00409">
    <property type="entry name" value="PROKAR_NTER_METHYL"/>
    <property type="match status" value="1"/>
</dbReference>
<keyword evidence="4" id="KW-0997">Cell inner membrane</keyword>
<proteinExistence type="predicted"/>
<evidence type="ECO:0000259" key="9">
    <source>
        <dbReference type="Pfam" id="PF12019"/>
    </source>
</evidence>
<dbReference type="GO" id="GO:0015628">
    <property type="term" value="P:protein secretion by the type II secretion system"/>
    <property type="evidence" value="ECO:0007669"/>
    <property type="project" value="InterPro"/>
</dbReference>
<keyword evidence="6 8" id="KW-1133">Transmembrane helix</keyword>
<organism evidence="10 11">
    <name type="scientific">Selenihalanaerobacter shriftii</name>
    <dbReference type="NCBI Taxonomy" id="142842"/>
    <lineage>
        <taxon>Bacteria</taxon>
        <taxon>Bacillati</taxon>
        <taxon>Bacillota</taxon>
        <taxon>Clostridia</taxon>
        <taxon>Halanaerobiales</taxon>
        <taxon>Halobacteroidaceae</taxon>
        <taxon>Selenihalanaerobacter</taxon>
    </lineage>
</organism>
<sequence>MKLNYKGKEEGFTLLEIMVVLSLVGILSSLIIVRSGNLVSRYRLEATINEMTSDFRRVQQRAISEQVTYGIRFNPTNETYTLFNEDDGDIETKDLDDSLEYDDVVFGGDQEVTFKPIGTADNGHITVANDNNDGYTIWVSILGRIRLEKV</sequence>